<gene>
    <name evidence="2" type="ORF">E0F89_09290</name>
</gene>
<proteinExistence type="predicted"/>
<feature type="signal peptide" evidence="1">
    <location>
        <begin position="1"/>
        <end position="25"/>
    </location>
</feature>
<reference evidence="2 3" key="1">
    <citation type="submission" date="2019-03" db="EMBL/GenBank/DDBJ databases">
        <title>Flavobacterium AT-3-2 sp. nov., isolated from arctic soil.</title>
        <authorList>
            <person name="Chaudhary D.K."/>
        </authorList>
    </citation>
    <scope>NUCLEOTIDE SEQUENCE [LARGE SCALE GENOMIC DNA]</scope>
    <source>
        <strain evidence="2 3">AT-3-2</strain>
    </source>
</reference>
<dbReference type="RefSeq" id="WP_131909526.1">
    <property type="nucleotide sequence ID" value="NZ_SMFM01000003.1"/>
</dbReference>
<evidence type="ECO:0000256" key="1">
    <source>
        <dbReference type="SAM" id="SignalP"/>
    </source>
</evidence>
<sequence>MNRTKLIHLFSVTLFFTVSFSSVYAQETKESGNDLLLKETIYKENKIKVLNFSLKEFDALFFEYFDKKSNPGLILTKEEYYKYTIKIAAFSDRLAALYPAEKEIAAANKKKWFAETYEDYLVYKASQKK</sequence>
<evidence type="ECO:0000313" key="3">
    <source>
        <dbReference type="Proteomes" id="UP000295278"/>
    </source>
</evidence>
<dbReference type="OrthoDB" id="1370590at2"/>
<protein>
    <recommendedName>
        <fullName evidence="4">Tail specific protease N-terminal domain-containing protein</fullName>
    </recommendedName>
</protein>
<keyword evidence="3" id="KW-1185">Reference proteome</keyword>
<accession>A0A4R5AVD0</accession>
<comment type="caution">
    <text evidence="2">The sequence shown here is derived from an EMBL/GenBank/DDBJ whole genome shotgun (WGS) entry which is preliminary data.</text>
</comment>
<dbReference type="AlphaFoldDB" id="A0A4R5AVD0"/>
<keyword evidence="1" id="KW-0732">Signal</keyword>
<name>A0A4R5AVD0_9FLAO</name>
<dbReference type="Proteomes" id="UP000295278">
    <property type="component" value="Unassembled WGS sequence"/>
</dbReference>
<dbReference type="EMBL" id="SMFM01000003">
    <property type="protein sequence ID" value="TDD76405.1"/>
    <property type="molecule type" value="Genomic_DNA"/>
</dbReference>
<organism evidence="2 3">
    <name type="scientific">Flavobacterium caseinilyticum</name>
    <dbReference type="NCBI Taxonomy" id="2541732"/>
    <lineage>
        <taxon>Bacteria</taxon>
        <taxon>Pseudomonadati</taxon>
        <taxon>Bacteroidota</taxon>
        <taxon>Flavobacteriia</taxon>
        <taxon>Flavobacteriales</taxon>
        <taxon>Flavobacteriaceae</taxon>
        <taxon>Flavobacterium</taxon>
    </lineage>
</organism>
<feature type="chain" id="PRO_5020263678" description="Tail specific protease N-terminal domain-containing protein" evidence="1">
    <location>
        <begin position="26"/>
        <end position="129"/>
    </location>
</feature>
<evidence type="ECO:0008006" key="4">
    <source>
        <dbReference type="Google" id="ProtNLM"/>
    </source>
</evidence>
<evidence type="ECO:0000313" key="2">
    <source>
        <dbReference type="EMBL" id="TDD76405.1"/>
    </source>
</evidence>